<dbReference type="OrthoDB" id="1933825at2759"/>
<comment type="subcellular location">
    <subcellularLocation>
        <location evidence="1">Nucleus</location>
    </subcellularLocation>
</comment>
<gene>
    <name evidence="9" type="ORF">SHERM_15005</name>
</gene>
<evidence type="ECO:0000256" key="2">
    <source>
        <dbReference type="ARBA" id="ARBA00022723"/>
    </source>
</evidence>
<dbReference type="PANTHER" id="PTHR47593">
    <property type="entry name" value="ZINC FINGER PROTEIN 4-LIKE"/>
    <property type="match status" value="1"/>
</dbReference>
<dbReference type="EMBL" id="CACSLK010012206">
    <property type="protein sequence ID" value="CAA0814738.1"/>
    <property type="molecule type" value="Genomic_DNA"/>
</dbReference>
<evidence type="ECO:0000256" key="3">
    <source>
        <dbReference type="ARBA" id="ARBA00022771"/>
    </source>
</evidence>
<evidence type="ECO:0000313" key="9">
    <source>
        <dbReference type="EMBL" id="CAA0814738.1"/>
    </source>
</evidence>
<evidence type="ECO:0000256" key="1">
    <source>
        <dbReference type="ARBA" id="ARBA00004123"/>
    </source>
</evidence>
<dbReference type="PROSITE" id="PS50157">
    <property type="entry name" value="ZINC_FINGER_C2H2_2"/>
    <property type="match status" value="1"/>
</dbReference>
<dbReference type="GO" id="GO:0008270">
    <property type="term" value="F:zinc ion binding"/>
    <property type="evidence" value="ECO:0007669"/>
    <property type="project" value="UniProtKB-KW"/>
</dbReference>
<keyword evidence="2" id="KW-0479">Metal-binding</keyword>
<evidence type="ECO:0000259" key="8">
    <source>
        <dbReference type="PROSITE" id="PS50157"/>
    </source>
</evidence>
<comment type="caution">
    <text evidence="9">The sequence shown here is derived from an EMBL/GenBank/DDBJ whole genome shotgun (WGS) entry which is preliminary data.</text>
</comment>
<protein>
    <submittedName>
        <fullName evidence="9">Zinc finger protein 7</fullName>
    </submittedName>
</protein>
<dbReference type="PANTHER" id="PTHR47593:SF8">
    <property type="entry name" value="OS12G0581900 PROTEIN"/>
    <property type="match status" value="1"/>
</dbReference>
<proteinExistence type="predicted"/>
<evidence type="ECO:0000313" key="10">
    <source>
        <dbReference type="Proteomes" id="UP001153555"/>
    </source>
</evidence>
<name>A0A9N7MUT1_STRHE</name>
<keyword evidence="10" id="KW-1185">Reference proteome</keyword>
<dbReference type="FunFam" id="3.30.160.60:FF:001366">
    <property type="entry name" value="Zinc finger protein 2"/>
    <property type="match status" value="1"/>
</dbReference>
<evidence type="ECO:0000256" key="7">
    <source>
        <dbReference type="SAM" id="MobiDB-lite"/>
    </source>
</evidence>
<reference evidence="9" key="1">
    <citation type="submission" date="2019-12" db="EMBL/GenBank/DDBJ databases">
        <authorList>
            <person name="Scholes J."/>
        </authorList>
    </citation>
    <scope>NUCLEOTIDE SEQUENCE</scope>
</reference>
<dbReference type="InterPro" id="IPR013087">
    <property type="entry name" value="Znf_C2H2_type"/>
</dbReference>
<dbReference type="Proteomes" id="UP001153555">
    <property type="component" value="Unassembled WGS sequence"/>
</dbReference>
<dbReference type="SUPFAM" id="SSF57667">
    <property type="entry name" value="beta-beta-alpha zinc fingers"/>
    <property type="match status" value="1"/>
</dbReference>
<keyword evidence="5" id="KW-0539">Nucleus</keyword>
<evidence type="ECO:0000256" key="6">
    <source>
        <dbReference type="PROSITE-ProRule" id="PRU00042"/>
    </source>
</evidence>
<feature type="region of interest" description="Disordered" evidence="7">
    <location>
        <begin position="131"/>
        <end position="157"/>
    </location>
</feature>
<feature type="domain" description="C2H2-type" evidence="8">
    <location>
        <begin position="31"/>
        <end position="58"/>
    </location>
</feature>
<dbReference type="InterPro" id="IPR036236">
    <property type="entry name" value="Znf_C2H2_sf"/>
</dbReference>
<sequence length="157" mass="17875">MEGVNNSEEKVSTVELDLSLGINNNSPVRVFSCNYCRRKFYSSQALGGHQNAHKRERTLSKRAVRMAMFSNRYASLASLPLLGIEAHGAHTQHHHQQQDRSVHAPRFVERPRMPLPAVFVEYEEEEEELTWPGSFRQVHRDADGPSSTPIPDLNLKL</sequence>
<dbReference type="GO" id="GO:0005634">
    <property type="term" value="C:nucleus"/>
    <property type="evidence" value="ECO:0007669"/>
    <property type="project" value="UniProtKB-SubCell"/>
</dbReference>
<organism evidence="9 10">
    <name type="scientific">Striga hermonthica</name>
    <name type="common">Purple witchweed</name>
    <name type="synonym">Buchnera hermonthica</name>
    <dbReference type="NCBI Taxonomy" id="68872"/>
    <lineage>
        <taxon>Eukaryota</taxon>
        <taxon>Viridiplantae</taxon>
        <taxon>Streptophyta</taxon>
        <taxon>Embryophyta</taxon>
        <taxon>Tracheophyta</taxon>
        <taxon>Spermatophyta</taxon>
        <taxon>Magnoliopsida</taxon>
        <taxon>eudicotyledons</taxon>
        <taxon>Gunneridae</taxon>
        <taxon>Pentapetalae</taxon>
        <taxon>asterids</taxon>
        <taxon>lamiids</taxon>
        <taxon>Lamiales</taxon>
        <taxon>Orobanchaceae</taxon>
        <taxon>Buchnereae</taxon>
        <taxon>Striga</taxon>
    </lineage>
</organism>
<dbReference type="AlphaFoldDB" id="A0A9N7MUT1"/>
<evidence type="ECO:0000256" key="4">
    <source>
        <dbReference type="ARBA" id="ARBA00022833"/>
    </source>
</evidence>
<keyword evidence="3 6" id="KW-0863">Zinc-finger</keyword>
<dbReference type="InterPro" id="IPR053266">
    <property type="entry name" value="Zinc_finger_protein_7"/>
</dbReference>
<evidence type="ECO:0000256" key="5">
    <source>
        <dbReference type="ARBA" id="ARBA00023242"/>
    </source>
</evidence>
<dbReference type="Gene3D" id="3.30.160.60">
    <property type="entry name" value="Classic Zinc Finger"/>
    <property type="match status" value="1"/>
</dbReference>
<keyword evidence="4" id="KW-0862">Zinc</keyword>
<dbReference type="PROSITE" id="PS00028">
    <property type="entry name" value="ZINC_FINGER_C2H2_1"/>
    <property type="match status" value="1"/>
</dbReference>
<accession>A0A9N7MUT1</accession>